<feature type="domain" description="Plastocyanin-like" evidence="4">
    <location>
        <begin position="53"/>
        <end position="160"/>
    </location>
</feature>
<keyword evidence="1" id="KW-0479">Metal-binding</keyword>
<reference evidence="5 6" key="1">
    <citation type="journal article" date="2015" name="J. Biotechnol.">
        <title>Complete genome sequence of Pseudomonas rhizosphaerae IH5T (=DSM 16299T), a phosphate-solubilizing rhizobacterium for bacterial biofertilizer.</title>
        <authorList>
            <person name="Kwak Y."/>
            <person name="Jung B.K."/>
            <person name="Shin J.H."/>
        </authorList>
    </citation>
    <scope>NUCLEOTIDE SEQUENCE [LARGE SCALE GENOMIC DNA]</scope>
    <source>
        <strain evidence="5">DSM 16299</strain>
    </source>
</reference>
<dbReference type="InterPro" id="IPR045087">
    <property type="entry name" value="Cu-oxidase_fam"/>
</dbReference>
<dbReference type="SUPFAM" id="SSF49503">
    <property type="entry name" value="Cupredoxins"/>
    <property type="match status" value="3"/>
</dbReference>
<feature type="domain" description="Plastocyanin-like" evidence="3">
    <location>
        <begin position="350"/>
        <end position="456"/>
    </location>
</feature>
<dbReference type="PANTHER" id="PTHR11709">
    <property type="entry name" value="MULTI-COPPER OXIDASE"/>
    <property type="match status" value="1"/>
</dbReference>
<dbReference type="OrthoDB" id="9757546at2"/>
<gene>
    <name evidence="5" type="ORF">LT40_20595</name>
</gene>
<dbReference type="EMBL" id="CP009533">
    <property type="protein sequence ID" value="AIS19656.1"/>
    <property type="molecule type" value="Genomic_DNA"/>
</dbReference>
<evidence type="ECO:0000313" key="6">
    <source>
        <dbReference type="Proteomes" id="UP000029499"/>
    </source>
</evidence>
<dbReference type="RefSeq" id="WP_043193006.1">
    <property type="nucleotide sequence ID" value="NZ_CP009533.1"/>
</dbReference>
<dbReference type="GO" id="GO:0005507">
    <property type="term" value="F:copper ion binding"/>
    <property type="evidence" value="ECO:0007669"/>
    <property type="project" value="InterPro"/>
</dbReference>
<sequence length="457" mass="50499">MSFSRRRFLGGLAGVVAVGVGAGGAARYWLGTPVDQAGVDYQLIAAPLDVELVAGHQTPAWAFGGSAPGQELRVRQGEWLRVRFINQLPVETTIHWHGIRLPLDMDGVPYVSQLPVKPGEYFDYRFRVPDAGSYWYHPHVASSEELGRGLVGPLIVEEREPTGFAHEAVLNLKNWHVDEEGAFLPFSIPREAARNGTLGRLSTINGVHRATINLPAGQIVRVRILNLDNTATYRLNFRGDAEMRLYALDGNPIEPRAFGKDYWMGPGMRVCLAVKMPPAGEEIAIRDGPVRLGTLRSVPAEAAATDWPPALPANPIAEPDLANAEKLNFNFEWVGEVSDTTEGKPPSLWQINGIAWDITDKTCADRPIAKLQLGKSYVLELKNMTQYQHPIHLHGMSFKVIASNRRKIVPYFTDTFLLGKNERAQVALVADNPGIWMFHCHVIDHMETGLMAAIEVA</sequence>
<keyword evidence="6" id="KW-1185">Reference proteome</keyword>
<dbReference type="GO" id="GO:0030288">
    <property type="term" value="C:outer membrane-bounded periplasmic space"/>
    <property type="evidence" value="ECO:0007669"/>
    <property type="project" value="TreeGrafter"/>
</dbReference>
<dbReference type="eggNOG" id="COG2132">
    <property type="taxonomic scope" value="Bacteria"/>
</dbReference>
<dbReference type="GO" id="GO:0016491">
    <property type="term" value="F:oxidoreductase activity"/>
    <property type="evidence" value="ECO:0007669"/>
    <property type="project" value="UniProtKB-KW"/>
</dbReference>
<dbReference type="FunFam" id="2.60.40.420:FF:000088">
    <property type="entry name" value="Multicopper oxidase, putative"/>
    <property type="match status" value="1"/>
</dbReference>
<evidence type="ECO:0000256" key="2">
    <source>
        <dbReference type="ARBA" id="ARBA00023002"/>
    </source>
</evidence>
<dbReference type="PANTHER" id="PTHR11709:SF2">
    <property type="entry name" value="MULTICOPPER OXIDASE LPR1"/>
    <property type="match status" value="1"/>
</dbReference>
<dbReference type="InterPro" id="IPR006311">
    <property type="entry name" value="TAT_signal"/>
</dbReference>
<dbReference type="Pfam" id="PF07732">
    <property type="entry name" value="Cu-oxidase_3"/>
    <property type="match status" value="1"/>
</dbReference>
<dbReference type="Gene3D" id="2.60.40.420">
    <property type="entry name" value="Cupredoxins - blue copper proteins"/>
    <property type="match status" value="3"/>
</dbReference>
<evidence type="ECO:0000256" key="1">
    <source>
        <dbReference type="ARBA" id="ARBA00022723"/>
    </source>
</evidence>
<dbReference type="FunFam" id="2.60.40.420:FF:000101">
    <property type="entry name" value="Multicopper oxidase, putative"/>
    <property type="match status" value="1"/>
</dbReference>
<dbReference type="Pfam" id="PF07731">
    <property type="entry name" value="Cu-oxidase_2"/>
    <property type="match status" value="1"/>
</dbReference>
<dbReference type="InterPro" id="IPR011707">
    <property type="entry name" value="Cu-oxidase-like_N"/>
</dbReference>
<accession>A0A089ZRM8</accession>
<dbReference type="PROSITE" id="PS51318">
    <property type="entry name" value="TAT"/>
    <property type="match status" value="1"/>
</dbReference>
<dbReference type="STRING" id="216142.LT40_20595"/>
<evidence type="ECO:0000259" key="4">
    <source>
        <dbReference type="Pfam" id="PF07732"/>
    </source>
</evidence>
<dbReference type="InterPro" id="IPR011706">
    <property type="entry name" value="Cu-oxidase_C"/>
</dbReference>
<dbReference type="AlphaFoldDB" id="A0A089ZRM8"/>
<protein>
    <submittedName>
        <fullName evidence="5">Copper oxidase</fullName>
    </submittedName>
</protein>
<dbReference type="InterPro" id="IPR002355">
    <property type="entry name" value="Cu_oxidase_Cu_BS"/>
</dbReference>
<dbReference type="Proteomes" id="UP000029499">
    <property type="component" value="Chromosome"/>
</dbReference>
<evidence type="ECO:0000313" key="5">
    <source>
        <dbReference type="EMBL" id="AIS19656.1"/>
    </source>
</evidence>
<dbReference type="FunFam" id="2.60.40.420:FF:000085">
    <property type="entry name" value="Multicopper oxidase, putative"/>
    <property type="match status" value="1"/>
</dbReference>
<dbReference type="PROSITE" id="PS00080">
    <property type="entry name" value="MULTICOPPER_OXIDASE2"/>
    <property type="match status" value="1"/>
</dbReference>
<dbReference type="HOGENOM" id="CLU_009100_6_1_6"/>
<proteinExistence type="predicted"/>
<name>A0A089ZRM8_9PSED</name>
<dbReference type="KEGG" id="prh:LT40_20595"/>
<evidence type="ECO:0000259" key="3">
    <source>
        <dbReference type="Pfam" id="PF07731"/>
    </source>
</evidence>
<dbReference type="CDD" id="cd13861">
    <property type="entry name" value="CuRO_1_CumA_like"/>
    <property type="match status" value="1"/>
</dbReference>
<keyword evidence="2" id="KW-0560">Oxidoreductase</keyword>
<dbReference type="InterPro" id="IPR008972">
    <property type="entry name" value="Cupredoxin"/>
</dbReference>
<dbReference type="SMR" id="A0A089ZRM8"/>
<organism evidence="5 6">
    <name type="scientific">Pseudomonas rhizosphaerae</name>
    <dbReference type="NCBI Taxonomy" id="216142"/>
    <lineage>
        <taxon>Bacteria</taxon>
        <taxon>Pseudomonadati</taxon>
        <taxon>Pseudomonadota</taxon>
        <taxon>Gammaproteobacteria</taxon>
        <taxon>Pseudomonadales</taxon>
        <taxon>Pseudomonadaceae</taxon>
        <taxon>Pseudomonas</taxon>
    </lineage>
</organism>